<dbReference type="Proteomes" id="UP001302126">
    <property type="component" value="Unassembled WGS sequence"/>
</dbReference>
<dbReference type="Gene3D" id="3.50.4.10">
    <property type="entry name" value="Hepatocyte Growth Factor"/>
    <property type="match status" value="1"/>
</dbReference>
<sequence>MLSTSIWAILALTVTALPPRAPSATTTSCTTGAPASKHSSKFPIKDFTKVVPACNWTSYAVGGEWYDAHFISGPHYMAFSHTSDPFGAFKCQYTCNAAENCNSFFVWYENVNTDAEHMNCVLFNAVVPESAFVPANSIISGGAYDRLCKSG</sequence>
<feature type="chain" id="PRO_5042980557" description="Apple domain-containing protein" evidence="1">
    <location>
        <begin position="17"/>
        <end position="151"/>
    </location>
</feature>
<feature type="signal peptide" evidence="1">
    <location>
        <begin position="1"/>
        <end position="16"/>
    </location>
</feature>
<reference evidence="2" key="2">
    <citation type="submission" date="2023-05" db="EMBL/GenBank/DDBJ databases">
        <authorList>
            <consortium name="Lawrence Berkeley National Laboratory"/>
            <person name="Steindorff A."/>
            <person name="Hensen N."/>
            <person name="Bonometti L."/>
            <person name="Westerberg I."/>
            <person name="Brannstrom I.O."/>
            <person name="Guillou S."/>
            <person name="Cros-Aarteil S."/>
            <person name="Calhoun S."/>
            <person name="Haridas S."/>
            <person name="Kuo A."/>
            <person name="Mondo S."/>
            <person name="Pangilinan J."/>
            <person name="Riley R."/>
            <person name="Labutti K."/>
            <person name="Andreopoulos B."/>
            <person name="Lipzen A."/>
            <person name="Chen C."/>
            <person name="Yanf M."/>
            <person name="Daum C."/>
            <person name="Ng V."/>
            <person name="Clum A."/>
            <person name="Ohm R."/>
            <person name="Martin F."/>
            <person name="Silar P."/>
            <person name="Natvig D."/>
            <person name="Lalanne C."/>
            <person name="Gautier V."/>
            <person name="Ament-Velasquez S.L."/>
            <person name="Kruys A."/>
            <person name="Hutchinson M.I."/>
            <person name="Powell A.J."/>
            <person name="Barry K."/>
            <person name="Miller A.N."/>
            <person name="Grigoriev I.V."/>
            <person name="Debuchy R."/>
            <person name="Gladieux P."/>
            <person name="Thoren M.H."/>
            <person name="Johannesson H."/>
        </authorList>
    </citation>
    <scope>NUCLEOTIDE SEQUENCE</scope>
    <source>
        <strain evidence="2">PSN309</strain>
    </source>
</reference>
<keyword evidence="3" id="KW-1185">Reference proteome</keyword>
<evidence type="ECO:0000313" key="2">
    <source>
        <dbReference type="EMBL" id="KAK4192959.1"/>
    </source>
</evidence>
<name>A0AAN6X331_9PEZI</name>
<comment type="caution">
    <text evidence="2">The sequence shown here is derived from an EMBL/GenBank/DDBJ whole genome shotgun (WGS) entry which is preliminary data.</text>
</comment>
<gene>
    <name evidence="2" type="ORF">QBC35DRAFT_160595</name>
</gene>
<dbReference type="EMBL" id="MU864352">
    <property type="protein sequence ID" value="KAK4192959.1"/>
    <property type="molecule type" value="Genomic_DNA"/>
</dbReference>
<proteinExistence type="predicted"/>
<protein>
    <recommendedName>
        <fullName evidence="4">Apple domain-containing protein</fullName>
    </recommendedName>
</protein>
<evidence type="ECO:0000313" key="3">
    <source>
        <dbReference type="Proteomes" id="UP001302126"/>
    </source>
</evidence>
<evidence type="ECO:0000256" key="1">
    <source>
        <dbReference type="SAM" id="SignalP"/>
    </source>
</evidence>
<reference evidence="2" key="1">
    <citation type="journal article" date="2023" name="Mol. Phylogenet. Evol.">
        <title>Genome-scale phylogeny and comparative genomics of the fungal order Sordariales.</title>
        <authorList>
            <person name="Hensen N."/>
            <person name="Bonometti L."/>
            <person name="Westerberg I."/>
            <person name="Brannstrom I.O."/>
            <person name="Guillou S."/>
            <person name="Cros-Aarteil S."/>
            <person name="Calhoun S."/>
            <person name="Haridas S."/>
            <person name="Kuo A."/>
            <person name="Mondo S."/>
            <person name="Pangilinan J."/>
            <person name="Riley R."/>
            <person name="LaButti K."/>
            <person name="Andreopoulos B."/>
            <person name="Lipzen A."/>
            <person name="Chen C."/>
            <person name="Yan M."/>
            <person name="Daum C."/>
            <person name="Ng V."/>
            <person name="Clum A."/>
            <person name="Steindorff A."/>
            <person name="Ohm R.A."/>
            <person name="Martin F."/>
            <person name="Silar P."/>
            <person name="Natvig D.O."/>
            <person name="Lalanne C."/>
            <person name="Gautier V."/>
            <person name="Ament-Velasquez S.L."/>
            <person name="Kruys A."/>
            <person name="Hutchinson M.I."/>
            <person name="Powell A.J."/>
            <person name="Barry K."/>
            <person name="Miller A.N."/>
            <person name="Grigoriev I.V."/>
            <person name="Debuchy R."/>
            <person name="Gladieux P."/>
            <person name="Hiltunen Thoren M."/>
            <person name="Johannesson H."/>
        </authorList>
    </citation>
    <scope>NUCLEOTIDE SEQUENCE</scope>
    <source>
        <strain evidence="2">PSN309</strain>
    </source>
</reference>
<evidence type="ECO:0008006" key="4">
    <source>
        <dbReference type="Google" id="ProtNLM"/>
    </source>
</evidence>
<keyword evidence="1" id="KW-0732">Signal</keyword>
<accession>A0AAN6X331</accession>
<organism evidence="2 3">
    <name type="scientific">Podospora australis</name>
    <dbReference type="NCBI Taxonomy" id="1536484"/>
    <lineage>
        <taxon>Eukaryota</taxon>
        <taxon>Fungi</taxon>
        <taxon>Dikarya</taxon>
        <taxon>Ascomycota</taxon>
        <taxon>Pezizomycotina</taxon>
        <taxon>Sordariomycetes</taxon>
        <taxon>Sordariomycetidae</taxon>
        <taxon>Sordariales</taxon>
        <taxon>Podosporaceae</taxon>
        <taxon>Podospora</taxon>
    </lineage>
</organism>
<dbReference type="AlphaFoldDB" id="A0AAN6X331"/>